<dbReference type="EMBL" id="FOYM01000001">
    <property type="protein sequence ID" value="SFQ94986.1"/>
    <property type="molecule type" value="Genomic_DNA"/>
</dbReference>
<dbReference type="Pfam" id="PF07670">
    <property type="entry name" value="Gate"/>
    <property type="match status" value="1"/>
</dbReference>
<feature type="domain" description="Nucleoside transporter/FeoB GTPase Gate" evidence="2">
    <location>
        <begin position="21"/>
        <end position="105"/>
    </location>
</feature>
<dbReference type="AlphaFoldDB" id="A0A1I6CPA5"/>
<feature type="transmembrane region" description="Helical" evidence="1">
    <location>
        <begin position="115"/>
        <end position="138"/>
    </location>
</feature>
<keyword evidence="1" id="KW-1133">Transmembrane helix</keyword>
<feature type="transmembrane region" description="Helical" evidence="1">
    <location>
        <begin position="90"/>
        <end position="109"/>
    </location>
</feature>
<reference evidence="4" key="1">
    <citation type="submission" date="2016-10" db="EMBL/GenBank/DDBJ databases">
        <authorList>
            <person name="Varghese N."/>
            <person name="Submissions S."/>
        </authorList>
    </citation>
    <scope>NUCLEOTIDE SEQUENCE [LARGE SCALE GENOMIC DNA]</scope>
    <source>
        <strain evidence="4">DSM 3669</strain>
    </source>
</reference>
<name>A0A1I6CPA5_9FIRM</name>
<keyword evidence="1" id="KW-0812">Transmembrane</keyword>
<evidence type="ECO:0000259" key="2">
    <source>
        <dbReference type="Pfam" id="PF07670"/>
    </source>
</evidence>
<sequence length="139" mass="14856">MITAATWKRGLQKGILTTWHLARVIVPVYLVVTLLKYTPVMGWIAGLFAPVMRFFGLPGEASLVLVLGKLLNIYAALGAISSLDLTGREITIIAAILLLSHSLPVESAVSGRTGVSGLLMTALRLIMGVLAGLTVNLFW</sequence>
<dbReference type="RefSeq" id="WP_092481501.1">
    <property type="nucleotide sequence ID" value="NZ_FOYM01000001.1"/>
</dbReference>
<evidence type="ECO:0000256" key="1">
    <source>
        <dbReference type="SAM" id="Phobius"/>
    </source>
</evidence>
<keyword evidence="1" id="KW-0472">Membrane</keyword>
<gene>
    <name evidence="3" type="ORF">SAMN05660706_101102</name>
</gene>
<evidence type="ECO:0000313" key="3">
    <source>
        <dbReference type="EMBL" id="SFQ94986.1"/>
    </source>
</evidence>
<dbReference type="OrthoDB" id="9779080at2"/>
<feature type="transmembrane region" description="Helical" evidence="1">
    <location>
        <begin position="61"/>
        <end position="83"/>
    </location>
</feature>
<dbReference type="Proteomes" id="UP000199584">
    <property type="component" value="Unassembled WGS sequence"/>
</dbReference>
<accession>A0A1I6CPA5</accession>
<keyword evidence="4" id="KW-1185">Reference proteome</keyword>
<feature type="transmembrane region" description="Helical" evidence="1">
    <location>
        <begin position="21"/>
        <end position="49"/>
    </location>
</feature>
<dbReference type="STRING" id="39060.SAMN05660706_101102"/>
<protein>
    <submittedName>
        <fullName evidence="3">Nucleoside recognition</fullName>
    </submittedName>
</protein>
<dbReference type="InterPro" id="IPR011642">
    <property type="entry name" value="Gate_dom"/>
</dbReference>
<organism evidence="3 4">
    <name type="scientific">Desulfoscipio geothermicus DSM 3669</name>
    <dbReference type="NCBI Taxonomy" id="1121426"/>
    <lineage>
        <taxon>Bacteria</taxon>
        <taxon>Bacillati</taxon>
        <taxon>Bacillota</taxon>
        <taxon>Clostridia</taxon>
        <taxon>Eubacteriales</taxon>
        <taxon>Desulfallaceae</taxon>
        <taxon>Desulfoscipio</taxon>
    </lineage>
</organism>
<evidence type="ECO:0000313" key="4">
    <source>
        <dbReference type="Proteomes" id="UP000199584"/>
    </source>
</evidence>
<proteinExistence type="predicted"/>